<keyword evidence="2" id="KW-1185">Reference proteome</keyword>
<proteinExistence type="predicted"/>
<comment type="caution">
    <text evidence="1">The sequence shown here is derived from an EMBL/GenBank/DDBJ whole genome shotgun (WGS) entry which is preliminary data.</text>
</comment>
<dbReference type="OrthoDB" id="6157464at2759"/>
<evidence type="ECO:0000313" key="2">
    <source>
        <dbReference type="Proteomes" id="UP001152888"/>
    </source>
</evidence>
<protein>
    <submittedName>
        <fullName evidence="1">Uncharacterized protein</fullName>
    </submittedName>
</protein>
<evidence type="ECO:0000313" key="1">
    <source>
        <dbReference type="EMBL" id="CAH1972887.1"/>
    </source>
</evidence>
<organism evidence="1 2">
    <name type="scientific">Acanthoscelides obtectus</name>
    <name type="common">Bean weevil</name>
    <name type="synonym">Bruchus obtectus</name>
    <dbReference type="NCBI Taxonomy" id="200917"/>
    <lineage>
        <taxon>Eukaryota</taxon>
        <taxon>Metazoa</taxon>
        <taxon>Ecdysozoa</taxon>
        <taxon>Arthropoda</taxon>
        <taxon>Hexapoda</taxon>
        <taxon>Insecta</taxon>
        <taxon>Pterygota</taxon>
        <taxon>Neoptera</taxon>
        <taxon>Endopterygota</taxon>
        <taxon>Coleoptera</taxon>
        <taxon>Polyphaga</taxon>
        <taxon>Cucujiformia</taxon>
        <taxon>Chrysomeloidea</taxon>
        <taxon>Chrysomelidae</taxon>
        <taxon>Bruchinae</taxon>
        <taxon>Bruchini</taxon>
        <taxon>Acanthoscelides</taxon>
    </lineage>
</organism>
<accession>A0A9P0KE72</accession>
<dbReference type="EMBL" id="CAKOFQ010006803">
    <property type="protein sequence ID" value="CAH1972887.1"/>
    <property type="molecule type" value="Genomic_DNA"/>
</dbReference>
<dbReference type="AlphaFoldDB" id="A0A9P0KE72"/>
<sequence length="101" mass="11085">MSKFPLFWEGAGFVRYLEDMPINWSKLRCTPLQYNGRDQVRTKSFVDVERQGVLCRITSVHGAAGVGSAGGTPSFTHGGRNVVLWAGFEDSLPAGIARRTP</sequence>
<name>A0A9P0KE72_ACAOB</name>
<reference evidence="1" key="1">
    <citation type="submission" date="2022-03" db="EMBL/GenBank/DDBJ databases">
        <authorList>
            <person name="Sayadi A."/>
        </authorList>
    </citation>
    <scope>NUCLEOTIDE SEQUENCE</scope>
</reference>
<dbReference type="Proteomes" id="UP001152888">
    <property type="component" value="Unassembled WGS sequence"/>
</dbReference>
<gene>
    <name evidence="1" type="ORF">ACAOBT_LOCUS10248</name>
</gene>